<feature type="domain" description="N-acetyltransferase" evidence="1">
    <location>
        <begin position="131"/>
        <end position="261"/>
    </location>
</feature>
<keyword evidence="3" id="KW-1185">Reference proteome</keyword>
<dbReference type="GO" id="GO:0016746">
    <property type="term" value="F:acyltransferase activity"/>
    <property type="evidence" value="ECO:0007669"/>
    <property type="project" value="UniProtKB-KW"/>
</dbReference>
<sequence>MIRRLTEADHDLCMSLLEKHPAENLFIIGDIENHGYHTSFQQLWGEFNKVGQIVAILLKYHGNYIIYGPHTFNAKGFAEIINSDLDFQILSGLDSMVSQIEPFINKPFQSKRKMHYAKLETIKDTYRKTIYSIKKATPDDLPKIQDLISQIEEFTSTATIEQKRKGIEGGNSRIFYIEENEVVISSASTTAENSSSAMIVAVCTHPNHKRRGLATECLLNLCSELLTEGKTLCLFYDNPEAGSIYKRIGFEDIGFWTMNKI</sequence>
<dbReference type="SUPFAM" id="SSF55729">
    <property type="entry name" value="Acyl-CoA N-acyltransferases (Nat)"/>
    <property type="match status" value="1"/>
</dbReference>
<gene>
    <name evidence="2" type="ORF">LC087_00290</name>
</gene>
<dbReference type="Gene3D" id="3.40.630.30">
    <property type="match status" value="1"/>
</dbReference>
<dbReference type="RefSeq" id="WP_226539446.1">
    <property type="nucleotide sequence ID" value="NZ_CP129013.1"/>
</dbReference>
<keyword evidence="2" id="KW-0012">Acyltransferase</keyword>
<evidence type="ECO:0000313" key="3">
    <source>
        <dbReference type="Proteomes" id="UP001197974"/>
    </source>
</evidence>
<dbReference type="EC" id="2.3.1.-" evidence="2"/>
<dbReference type="InterPro" id="IPR027365">
    <property type="entry name" value="GNAT_acetyltra_YdfB-like"/>
</dbReference>
<dbReference type="EMBL" id="CP129013">
    <property type="protein sequence ID" value="WLR42727.1"/>
    <property type="molecule type" value="Genomic_DNA"/>
</dbReference>
<name>A0ABY9JTK0_9BACI</name>
<protein>
    <submittedName>
        <fullName evidence="2">GNAT family N-acetyltransferase</fullName>
        <ecNumber evidence="2">2.3.1.-</ecNumber>
    </submittedName>
</protein>
<dbReference type="Proteomes" id="UP001197974">
    <property type="component" value="Chromosome"/>
</dbReference>
<reference evidence="2 3" key="1">
    <citation type="submission" date="2023-06" db="EMBL/GenBank/DDBJ databases">
        <title>Five Gram-positive bacteria isolated from mangrove sediments in Shenzhen, Guangdong, China.</title>
        <authorList>
            <person name="Yu S."/>
            <person name="Zheng W."/>
            <person name="Huang Y."/>
        </authorList>
    </citation>
    <scope>NUCLEOTIDE SEQUENCE [LARGE SCALE GENOMIC DNA]</scope>
    <source>
        <strain evidence="2 3">SaN35-3</strain>
    </source>
</reference>
<accession>A0ABY9JTK0</accession>
<dbReference type="Pfam" id="PF12746">
    <property type="entry name" value="GNAT_acetyltran"/>
    <property type="match status" value="1"/>
</dbReference>
<dbReference type="PROSITE" id="PS51186">
    <property type="entry name" value="GNAT"/>
    <property type="match status" value="1"/>
</dbReference>
<dbReference type="InterPro" id="IPR000182">
    <property type="entry name" value="GNAT_dom"/>
</dbReference>
<proteinExistence type="predicted"/>
<evidence type="ECO:0000313" key="2">
    <source>
        <dbReference type="EMBL" id="WLR42727.1"/>
    </source>
</evidence>
<organism evidence="2 3">
    <name type="scientific">Bacillus carboniphilus</name>
    <dbReference type="NCBI Taxonomy" id="86663"/>
    <lineage>
        <taxon>Bacteria</taxon>
        <taxon>Bacillati</taxon>
        <taxon>Bacillota</taxon>
        <taxon>Bacilli</taxon>
        <taxon>Bacillales</taxon>
        <taxon>Bacillaceae</taxon>
        <taxon>Bacillus</taxon>
    </lineage>
</organism>
<evidence type="ECO:0000259" key="1">
    <source>
        <dbReference type="PROSITE" id="PS51186"/>
    </source>
</evidence>
<dbReference type="InterPro" id="IPR016181">
    <property type="entry name" value="Acyl_CoA_acyltransferase"/>
</dbReference>
<keyword evidence="2" id="KW-0808">Transferase</keyword>